<dbReference type="Gene3D" id="3.90.550.10">
    <property type="entry name" value="Spore Coat Polysaccharide Biosynthesis Protein SpsA, Chain A"/>
    <property type="match status" value="1"/>
</dbReference>
<comment type="caution">
    <text evidence="1">The sequence shown here is derived from an EMBL/GenBank/DDBJ whole genome shotgun (WGS) entry which is preliminary data.</text>
</comment>
<name>A0ABX2IXK3_9RHOB</name>
<reference evidence="1 2" key="1">
    <citation type="submission" date="2020-06" db="EMBL/GenBank/DDBJ databases">
        <title>Sulfitobacter algicola sp. nov., isolated from green algae.</title>
        <authorList>
            <person name="Wang C."/>
        </authorList>
    </citation>
    <scope>NUCLEOTIDE SEQUENCE [LARGE SCALE GENOMIC DNA]</scope>
    <source>
        <strain evidence="1 2">1151</strain>
    </source>
</reference>
<keyword evidence="2" id="KW-1185">Reference proteome</keyword>
<dbReference type="Proteomes" id="UP000777935">
    <property type="component" value="Unassembled WGS sequence"/>
</dbReference>
<gene>
    <name evidence="1" type="ORF">HRQ87_09645</name>
</gene>
<dbReference type="SUPFAM" id="SSF53448">
    <property type="entry name" value="Nucleotide-diphospho-sugar transferases"/>
    <property type="match status" value="1"/>
</dbReference>
<proteinExistence type="predicted"/>
<protein>
    <recommendedName>
        <fullName evidence="3">Nucleotide-diphospho-sugar transferase domain-containing protein</fullName>
    </recommendedName>
</protein>
<evidence type="ECO:0000313" key="2">
    <source>
        <dbReference type="Proteomes" id="UP000777935"/>
    </source>
</evidence>
<evidence type="ECO:0008006" key="3">
    <source>
        <dbReference type="Google" id="ProtNLM"/>
    </source>
</evidence>
<evidence type="ECO:0000313" key="1">
    <source>
        <dbReference type="EMBL" id="NSX55063.1"/>
    </source>
</evidence>
<organism evidence="1 2">
    <name type="scientific">Parasulfitobacter algicola</name>
    <dbReference type="NCBI Taxonomy" id="2614809"/>
    <lineage>
        <taxon>Bacteria</taxon>
        <taxon>Pseudomonadati</taxon>
        <taxon>Pseudomonadota</taxon>
        <taxon>Alphaproteobacteria</taxon>
        <taxon>Rhodobacterales</taxon>
        <taxon>Roseobacteraceae</taxon>
        <taxon>Parasulfitobacter</taxon>
    </lineage>
</organism>
<dbReference type="InterPro" id="IPR029044">
    <property type="entry name" value="Nucleotide-diphossugar_trans"/>
</dbReference>
<dbReference type="EMBL" id="JABUFE010000004">
    <property type="protein sequence ID" value="NSX55063.1"/>
    <property type="molecule type" value="Genomic_DNA"/>
</dbReference>
<sequence>MRDVHPDTPIDLFTDIECADTGPFDRIVPLQRSWFRPKLEALRRSRFDRTIYLDTDIFVLADITDVFEILLKFDIVGAHNEKRSGTRGINIWNENIPPAFPQINGGVLGIAKSDKTDKFIRDVEDALMNHGLKQDQVPIRELLWNGDLRPWVLPVEYNVMSTRLIENMRPRKHTAPRLLHLQGFHRHLRKDVKQQQNLGDILPSRHISKLQKLLAQDRTLTGRRYVDLSIHKKTIFQKLSAMFDKL</sequence>
<accession>A0ABX2IXK3</accession>
<dbReference type="RefSeq" id="WP_174137700.1">
    <property type="nucleotide sequence ID" value="NZ_JABUFE010000004.1"/>
</dbReference>